<evidence type="ECO:0000313" key="2">
    <source>
        <dbReference type="EMBL" id="URE10870.1"/>
    </source>
</evidence>
<evidence type="ECO:0000256" key="1">
    <source>
        <dbReference type="SAM" id="MobiDB-lite"/>
    </source>
</evidence>
<feature type="region of interest" description="Disordered" evidence="1">
    <location>
        <begin position="17"/>
        <end position="43"/>
    </location>
</feature>
<protein>
    <submittedName>
        <fullName evidence="2">Uncharacterized protein</fullName>
    </submittedName>
</protein>
<reference evidence="2" key="1">
    <citation type="submission" date="2022-05" db="EMBL/GenBank/DDBJ databases">
        <title>The Musa troglodytarum L. genome provides insights into the mechanism of non-climacteric behaviour and enrichment of carotenoids.</title>
        <authorList>
            <person name="Wang J."/>
        </authorList>
    </citation>
    <scope>NUCLEOTIDE SEQUENCE</scope>
    <source>
        <tissue evidence="2">Leaf</tissue>
    </source>
</reference>
<organism evidence="2 3">
    <name type="scientific">Musa troglodytarum</name>
    <name type="common">fe'i banana</name>
    <dbReference type="NCBI Taxonomy" id="320322"/>
    <lineage>
        <taxon>Eukaryota</taxon>
        <taxon>Viridiplantae</taxon>
        <taxon>Streptophyta</taxon>
        <taxon>Embryophyta</taxon>
        <taxon>Tracheophyta</taxon>
        <taxon>Spermatophyta</taxon>
        <taxon>Magnoliopsida</taxon>
        <taxon>Liliopsida</taxon>
        <taxon>Zingiberales</taxon>
        <taxon>Musaceae</taxon>
        <taxon>Musa</taxon>
    </lineage>
</organism>
<dbReference type="AlphaFoldDB" id="A0A9E7GA20"/>
<dbReference type="Proteomes" id="UP001055439">
    <property type="component" value="Chromosome 6"/>
</dbReference>
<feature type="non-terminal residue" evidence="2">
    <location>
        <position position="1"/>
    </location>
</feature>
<dbReference type="OrthoDB" id="10629804at2759"/>
<gene>
    <name evidence="2" type="ORF">MUK42_33304</name>
</gene>
<sequence length="152" mass="17127">TLVCALSPPFRLFLLRTSRHRRPPPRSPSPSSSPPLEDLSPVVPRGLRPVVGRLRHVPRARTRISGIVRDPRLDMFQDQCRLQVQALTRSSPFPFYTEPFLDAEEEVENRACWSRNTSAFLAPFPSEVSSIPFLDAEVSARVLGTQSVLLRP</sequence>
<evidence type="ECO:0000313" key="3">
    <source>
        <dbReference type="Proteomes" id="UP001055439"/>
    </source>
</evidence>
<accession>A0A9E7GA20</accession>
<proteinExistence type="predicted"/>
<keyword evidence="3" id="KW-1185">Reference proteome</keyword>
<dbReference type="EMBL" id="CP097508">
    <property type="protein sequence ID" value="URE10870.1"/>
    <property type="molecule type" value="Genomic_DNA"/>
</dbReference>
<name>A0A9E7GA20_9LILI</name>